<evidence type="ECO:0000256" key="2">
    <source>
        <dbReference type="ARBA" id="ARBA00022840"/>
    </source>
</evidence>
<dbReference type="InterPro" id="IPR002078">
    <property type="entry name" value="Sigma_54_int"/>
</dbReference>
<evidence type="ECO:0000256" key="5">
    <source>
        <dbReference type="SAM" id="MobiDB-lite"/>
    </source>
</evidence>
<dbReference type="Gene3D" id="2.60.200.20">
    <property type="match status" value="1"/>
</dbReference>
<feature type="domain" description="FHA" evidence="6">
    <location>
        <begin position="114"/>
        <end position="164"/>
    </location>
</feature>
<reference evidence="8 10" key="1">
    <citation type="submission" date="2015-05" db="EMBL/GenBank/DDBJ databases">
        <title>Genome assembly of Archangium gephyra DSM 2261.</title>
        <authorList>
            <person name="Sharma G."/>
            <person name="Subramanian S."/>
        </authorList>
    </citation>
    <scope>NUCLEOTIDE SEQUENCE [LARGE SCALE GENOMIC DNA]</scope>
    <source>
        <strain evidence="8 10">DSM 2261</strain>
    </source>
</reference>
<dbReference type="Gene3D" id="1.10.8.60">
    <property type="match status" value="1"/>
</dbReference>
<feature type="compositionally biased region" description="Basic and acidic residues" evidence="5">
    <location>
        <begin position="50"/>
        <end position="60"/>
    </location>
</feature>
<evidence type="ECO:0000259" key="7">
    <source>
        <dbReference type="PROSITE" id="PS50045"/>
    </source>
</evidence>
<dbReference type="EMBL" id="QUMU01000007">
    <property type="protein sequence ID" value="REG29686.1"/>
    <property type="molecule type" value="Genomic_DNA"/>
</dbReference>
<dbReference type="PRINTS" id="PR01590">
    <property type="entry name" value="HTHFIS"/>
</dbReference>
<evidence type="ECO:0000256" key="3">
    <source>
        <dbReference type="ARBA" id="ARBA00023015"/>
    </source>
</evidence>
<dbReference type="CDD" id="cd00009">
    <property type="entry name" value="AAA"/>
    <property type="match status" value="1"/>
</dbReference>
<dbReference type="Pfam" id="PF25601">
    <property type="entry name" value="AAA_lid_14"/>
    <property type="match status" value="1"/>
</dbReference>
<feature type="region of interest" description="Disordered" evidence="5">
    <location>
        <begin position="1"/>
        <end position="89"/>
    </location>
</feature>
<feature type="domain" description="Sigma-54 factor interaction" evidence="7">
    <location>
        <begin position="217"/>
        <end position="447"/>
    </location>
</feature>
<dbReference type="Pfam" id="PF00498">
    <property type="entry name" value="FHA"/>
    <property type="match status" value="1"/>
</dbReference>
<evidence type="ECO:0000313" key="11">
    <source>
        <dbReference type="Proteomes" id="UP000256345"/>
    </source>
</evidence>
<evidence type="ECO:0000256" key="4">
    <source>
        <dbReference type="ARBA" id="ARBA00023163"/>
    </source>
</evidence>
<dbReference type="InterPro" id="IPR027417">
    <property type="entry name" value="P-loop_NTPase"/>
</dbReference>
<dbReference type="InterPro" id="IPR009057">
    <property type="entry name" value="Homeodomain-like_sf"/>
</dbReference>
<keyword evidence="4" id="KW-0804">Transcription</keyword>
<dbReference type="Gene3D" id="1.10.10.60">
    <property type="entry name" value="Homeodomain-like"/>
    <property type="match status" value="1"/>
</dbReference>
<dbReference type="SMART" id="SM00240">
    <property type="entry name" value="FHA"/>
    <property type="match status" value="1"/>
</dbReference>
<dbReference type="SMART" id="SM00382">
    <property type="entry name" value="AAA"/>
    <property type="match status" value="1"/>
</dbReference>
<dbReference type="KEGG" id="age:AA314_09565"/>
<dbReference type="GO" id="GO:0043565">
    <property type="term" value="F:sequence-specific DNA binding"/>
    <property type="evidence" value="ECO:0007669"/>
    <property type="project" value="InterPro"/>
</dbReference>
<evidence type="ECO:0000313" key="9">
    <source>
        <dbReference type="EMBL" id="REG29686.1"/>
    </source>
</evidence>
<name>A0AAC8QI14_9BACT</name>
<keyword evidence="3" id="KW-0805">Transcription regulation</keyword>
<sequence>MTTRERPGEGEGEEAQAEEQGGALNGPSLEKTSTSIRAIPDSALEEAPEDTPRMRERRWAPDLSSTSDGRLRTLGPPVPEQDMEEAPYREPRALRVQREGIEDLIVPLYPDRSYVFGRAPESTVVFAHDAVSRQHGRLSFREDHRWVYRDLNSRNHSFLGRSDVQVEGDERRHFQEIRASRDQVLEAGDVILLGNSRSRITLLEEVPHGLVAGSRSQQGRSAETLRLERAINVCARHQLPVFLLGKSGTGKTFIAREIHSRSRLEGNFVILNCGRLPQDINALTSELLGHVKGAFTDASYARVGKLYSANRGTLFLDEVEFLPRLAQDFLVDVLEGTGSFAPLGAPADFREPPPRFRLISASKVALQQTGLRPDLTQRLATGDVIILPTLEERRDDIPSLVEAFLHRLKAEQQYDAELTSDAIAYLQKASWPGQIRELESTVRTVVAREVALQSLEGIEHRRTVITLEAVKAYLNQRQMGFEGQGSAPMARVTQEVPAAVARKRPADLTAEDLREALAKHQGNKTRAAQELGIAVNTLKARMKAFGLE</sequence>
<evidence type="ECO:0000313" key="8">
    <source>
        <dbReference type="EMBL" id="AKJ07939.1"/>
    </source>
</evidence>
<dbReference type="Gene3D" id="3.40.50.300">
    <property type="entry name" value="P-loop containing nucleotide triphosphate hydrolases"/>
    <property type="match status" value="1"/>
</dbReference>
<dbReference type="InterPro" id="IPR002197">
    <property type="entry name" value="HTH_Fis"/>
</dbReference>
<keyword evidence="1" id="KW-0547">Nucleotide-binding</keyword>
<dbReference type="InterPro" id="IPR000253">
    <property type="entry name" value="FHA_dom"/>
</dbReference>
<evidence type="ECO:0000259" key="6">
    <source>
        <dbReference type="PROSITE" id="PS50006"/>
    </source>
</evidence>
<dbReference type="PROSITE" id="PS50006">
    <property type="entry name" value="FHA_DOMAIN"/>
    <property type="match status" value="1"/>
</dbReference>
<reference evidence="9 11" key="2">
    <citation type="submission" date="2018-08" db="EMBL/GenBank/DDBJ databases">
        <title>Genomic Encyclopedia of Archaeal and Bacterial Type Strains, Phase II (KMG-II): from individual species to whole genera.</title>
        <authorList>
            <person name="Goeker M."/>
        </authorList>
    </citation>
    <scope>NUCLEOTIDE SEQUENCE [LARGE SCALE GENOMIC DNA]</scope>
    <source>
        <strain evidence="9 11">DSM 2261</strain>
    </source>
</reference>
<keyword evidence="2" id="KW-0067">ATP-binding</keyword>
<dbReference type="SUPFAM" id="SSF49879">
    <property type="entry name" value="SMAD/FHA domain"/>
    <property type="match status" value="1"/>
</dbReference>
<accession>A0AAC8QI14</accession>
<evidence type="ECO:0000256" key="1">
    <source>
        <dbReference type="ARBA" id="ARBA00022741"/>
    </source>
</evidence>
<dbReference type="InterPro" id="IPR008984">
    <property type="entry name" value="SMAD_FHA_dom_sf"/>
</dbReference>
<dbReference type="SUPFAM" id="SSF46689">
    <property type="entry name" value="Homeodomain-like"/>
    <property type="match status" value="1"/>
</dbReference>
<dbReference type="PROSITE" id="PS50045">
    <property type="entry name" value="SIGMA54_INTERACT_4"/>
    <property type="match status" value="1"/>
</dbReference>
<protein>
    <submittedName>
        <fullName evidence="8">Nitrogen regulation protein NtrX</fullName>
    </submittedName>
    <submittedName>
        <fullName evidence="9">Regulatory Fis family protein</fullName>
    </submittedName>
</protein>
<dbReference type="Pfam" id="PF02954">
    <property type="entry name" value="HTH_8"/>
    <property type="match status" value="1"/>
</dbReference>
<dbReference type="Proteomes" id="UP000035579">
    <property type="component" value="Chromosome"/>
</dbReference>
<dbReference type="InterPro" id="IPR003593">
    <property type="entry name" value="AAA+_ATPase"/>
</dbReference>
<dbReference type="RefSeq" id="WP_245682794.1">
    <property type="nucleotide sequence ID" value="NZ_CP011509.1"/>
</dbReference>
<dbReference type="SUPFAM" id="SSF52540">
    <property type="entry name" value="P-loop containing nucleoside triphosphate hydrolases"/>
    <property type="match status" value="1"/>
</dbReference>
<dbReference type="InterPro" id="IPR058031">
    <property type="entry name" value="AAA_lid_NorR"/>
</dbReference>
<dbReference type="GO" id="GO:0005524">
    <property type="term" value="F:ATP binding"/>
    <property type="evidence" value="ECO:0007669"/>
    <property type="project" value="UniProtKB-KW"/>
</dbReference>
<dbReference type="AlphaFoldDB" id="A0AAC8QI14"/>
<evidence type="ECO:0000313" key="10">
    <source>
        <dbReference type="Proteomes" id="UP000035579"/>
    </source>
</evidence>
<dbReference type="Proteomes" id="UP000256345">
    <property type="component" value="Unassembled WGS sequence"/>
</dbReference>
<gene>
    <name evidence="8" type="ORF">AA314_09565</name>
    <name evidence="9" type="ORF">ATI61_107382</name>
</gene>
<proteinExistence type="predicted"/>
<keyword evidence="11" id="KW-1185">Reference proteome</keyword>
<organism evidence="8 10">
    <name type="scientific">Archangium gephyra</name>
    <dbReference type="NCBI Taxonomy" id="48"/>
    <lineage>
        <taxon>Bacteria</taxon>
        <taxon>Pseudomonadati</taxon>
        <taxon>Myxococcota</taxon>
        <taxon>Myxococcia</taxon>
        <taxon>Myxococcales</taxon>
        <taxon>Cystobacterineae</taxon>
        <taxon>Archangiaceae</taxon>
        <taxon>Archangium</taxon>
    </lineage>
</organism>
<dbReference type="GO" id="GO:0006355">
    <property type="term" value="P:regulation of DNA-templated transcription"/>
    <property type="evidence" value="ECO:0007669"/>
    <property type="project" value="InterPro"/>
</dbReference>
<dbReference type="Pfam" id="PF00158">
    <property type="entry name" value="Sigma54_activat"/>
    <property type="match status" value="1"/>
</dbReference>
<dbReference type="EMBL" id="CP011509">
    <property type="protein sequence ID" value="AKJ07939.1"/>
    <property type="molecule type" value="Genomic_DNA"/>
</dbReference>
<dbReference type="PANTHER" id="PTHR32071">
    <property type="entry name" value="TRANSCRIPTIONAL REGULATORY PROTEIN"/>
    <property type="match status" value="1"/>
</dbReference>